<dbReference type="EMBL" id="CP046566">
    <property type="protein sequence ID" value="QGW28551.1"/>
    <property type="molecule type" value="Genomic_DNA"/>
</dbReference>
<proteinExistence type="predicted"/>
<evidence type="ECO:0000313" key="1">
    <source>
        <dbReference type="EMBL" id="QGW28551.1"/>
    </source>
</evidence>
<dbReference type="AlphaFoldDB" id="A0A6I6H1Q1"/>
<reference evidence="1 2" key="1">
    <citation type="submission" date="2019-11" db="EMBL/GenBank/DDBJ databases">
        <authorList>
            <person name="Im W.T."/>
        </authorList>
    </citation>
    <scope>NUCLEOTIDE SEQUENCE [LARGE SCALE GENOMIC DNA]</scope>
    <source>
        <strain evidence="1 2">SB-02</strain>
    </source>
</reference>
<dbReference type="KEGG" id="fls:GLV81_10960"/>
<protein>
    <submittedName>
        <fullName evidence="1">Uncharacterized protein</fullName>
    </submittedName>
</protein>
<name>A0A6I6H1Q1_9BACT</name>
<dbReference type="RefSeq" id="WP_157478904.1">
    <property type="nucleotide sequence ID" value="NZ_CP046566.1"/>
</dbReference>
<dbReference type="Proteomes" id="UP000426027">
    <property type="component" value="Chromosome"/>
</dbReference>
<keyword evidence="2" id="KW-1185">Reference proteome</keyword>
<accession>A0A6I6H1Q1</accession>
<sequence>MYGVGLYQGLYLADFLYSENYDLKRLIYESYIEFSGDELQSKKVANQLYRHIGIFEIPKNFSDEINRDLLDPSFTENVIKKSFKHFYPHSPFQEKDFFFNVSIQSNGMLLIESSIDLNKYPLLASDSIILNIGTAIEEIKIAANYASEISTPELNSTIISAKFNSLITKINNSAKNIELFQYSEFPTASLSETINKKHKSMREFLDILRKSEKFKDWLTDLGDDNKLIKEYNRKVYEKSWIQSLPSKAGRFYLLQGISTILKASGSLTGIAAGVAMSAANTFFVERLFNGWRPNHFIEEEIIPFINKQ</sequence>
<organism evidence="1 2">
    <name type="scientific">Phnomibacter ginsenosidimutans</name>
    <dbReference type="NCBI Taxonomy" id="2676868"/>
    <lineage>
        <taxon>Bacteria</taxon>
        <taxon>Pseudomonadati</taxon>
        <taxon>Bacteroidota</taxon>
        <taxon>Chitinophagia</taxon>
        <taxon>Chitinophagales</taxon>
        <taxon>Chitinophagaceae</taxon>
        <taxon>Phnomibacter</taxon>
    </lineage>
</organism>
<gene>
    <name evidence="1" type="ORF">GLV81_10960</name>
</gene>
<evidence type="ECO:0000313" key="2">
    <source>
        <dbReference type="Proteomes" id="UP000426027"/>
    </source>
</evidence>